<evidence type="ECO:0000313" key="6">
    <source>
        <dbReference type="Proteomes" id="UP001154078"/>
    </source>
</evidence>
<name>A0A9P0FBN6_BRAAE</name>
<dbReference type="SUPFAM" id="SSF52009">
    <property type="entry name" value="Phosphohistidine domain"/>
    <property type="match status" value="1"/>
</dbReference>
<sequence>MSVFTNFYYLGYCTALFITPVVLYIVFRRRNEYRRRDWFYYIKFQHAKNTVRKMQQKNKKEIQSIGDDLDYKIFIPSDQHTSSHFIYGVDQKGNSISVRFTLHLQRIAEVFLYLRLSNGKRYILPGNDKIHFFTIPKLQWKANGLNMEILEPFRRLRLTFNGLLKEVSTGIGTVEHVQFNFIWNTASSPLYFPEDVSEGLIAEALATEHWKDADWMSFLPDTSGYEQFGALQGFVKTEYSSEEIVLVLPSYRTKIEGVRSTELMSREVRICLASEDGTCINLTLECLNNGCSQFAYGFVIKSCGKTLPISKTDILLKRLGDRESLPDSFTAHISAGKKVYRAAFHLNLPESIKVTNNDENGYDLYHVPCEVDLDSNQAKGMVEFWYSKEGNEKIIPKDILTEKIVPKLPNDLVLSIRDPKSQILDLTGGKGCSLALMSSLKQNYFNIPGGFIVTTNAFKEHLDENWSIKNSVLSLDDICCGRKSGKLEDACKKTVDSFISEEITEKIGQSIRDELKKHSFDENGLQNGRWAVRSSAIGEDSEDLSAAGQNETFLGCKAENDVLDAIKKCWASLFTYQSVQYRWQHGLPVQTQMAVVVQKMVPAESAGVMFTCHPTTCNPSQMVITSNFGLGESVVSAKSDPDTIILKKDHDGIVSVLEKNIGRKETCIHMNEKNGVEEVGINGDSDTMSLKEEQSIKLGKVGVYLEKKFAGPRDIEWAFYKDHLYLLQSRPVTTLNSWTDFELLHELDAPIMTEQNIYTLANVGEVYPGATTVLSQTTSQYFTSKSVQIAIDGTYNPYTKQSVTSLQHRVMLNVIDTFYKIPKEKDDVSIKVMDLAIFGHPVVNEKIKKIAIARYGAASRLTLLKELFNFIKQAWNSKKSLAKMLREMGGLKIEFRKDQTLKEMHDVIDDAIERLGFICTSHCGTTNASIFYQIIAINLLLENNTDISLDHCSDCALILSSCHDVVSAEVPAVLEEIAFTIQEEKMDEEFQEVDPEDGVKFLEEKCPKAHKILTDFLEKHGHRALKEFELQTVPWGTKPSTLIKILQISCKTMIVKKDKMVSTSVGDIVSQLVTPKKPWTKILLKFFISKMRVSVGLREKTKSEVIRGCDKIRVVYRKLAEKMVMEGIIPNKDLIFHLTHHEVRQLIANRNPSLLSKAMRRQRLYPKWDSMRFEEIIYGIPEAEVESEFVYGDGDVCVSGTPVCAGDVKARACVITSLNDIGQLETGDILITFATDIGWSPYFPMLSGVVTELGGLVSHGAVVAREYGLPCIVGVKHATKIFKTGDIVQLSGKYGKIEAIKS</sequence>
<gene>
    <name evidence="5" type="ORF">MELIAE_LOCUS2661</name>
</gene>
<dbReference type="InterPro" id="IPR036637">
    <property type="entry name" value="Phosphohistidine_dom_sf"/>
</dbReference>
<dbReference type="InterPro" id="IPR002192">
    <property type="entry name" value="PPDK_AMP/ATP-bd"/>
</dbReference>
<accession>A0A9P0FBN6</accession>
<dbReference type="SUPFAM" id="SSF56059">
    <property type="entry name" value="Glutathione synthetase ATP-binding domain-like"/>
    <property type="match status" value="1"/>
</dbReference>
<keyword evidence="2" id="KW-0472">Membrane</keyword>
<reference evidence="5" key="1">
    <citation type="submission" date="2021-12" db="EMBL/GenBank/DDBJ databases">
        <authorList>
            <person name="King R."/>
        </authorList>
    </citation>
    <scope>NUCLEOTIDE SEQUENCE</scope>
</reference>
<dbReference type="InterPro" id="IPR051549">
    <property type="entry name" value="PEP_Utilizing_Enz"/>
</dbReference>
<evidence type="ECO:0000256" key="2">
    <source>
        <dbReference type="SAM" id="Phobius"/>
    </source>
</evidence>
<feature type="domain" description="Pyruvate phosphate dikinase AMP/ATP-binding" evidence="4">
    <location>
        <begin position="425"/>
        <end position="737"/>
    </location>
</feature>
<keyword evidence="2" id="KW-0812">Transmembrane</keyword>
<keyword evidence="2" id="KW-1133">Transmembrane helix</keyword>
<feature type="domain" description="PEP-utilising enzyme mobile" evidence="3">
    <location>
        <begin position="1225"/>
        <end position="1295"/>
    </location>
</feature>
<dbReference type="EMBL" id="OV121142">
    <property type="protein sequence ID" value="CAH0549548.1"/>
    <property type="molecule type" value="Genomic_DNA"/>
</dbReference>
<feature type="transmembrane region" description="Helical" evidence="2">
    <location>
        <begin position="6"/>
        <end position="27"/>
    </location>
</feature>
<dbReference type="InterPro" id="IPR013815">
    <property type="entry name" value="ATP_grasp_subdomain_1"/>
</dbReference>
<dbReference type="Pfam" id="PF00391">
    <property type="entry name" value="PEP-utilizers"/>
    <property type="match status" value="1"/>
</dbReference>
<dbReference type="PANTHER" id="PTHR43615">
    <property type="entry name" value="PHOSPHOENOLPYRUVATE SYNTHASE-RELATED"/>
    <property type="match status" value="1"/>
</dbReference>
<dbReference type="OrthoDB" id="6123450at2759"/>
<dbReference type="GO" id="GO:0005524">
    <property type="term" value="F:ATP binding"/>
    <property type="evidence" value="ECO:0007669"/>
    <property type="project" value="InterPro"/>
</dbReference>
<keyword evidence="6" id="KW-1185">Reference proteome</keyword>
<dbReference type="PANTHER" id="PTHR43615:SF1">
    <property type="entry name" value="PPDK_N DOMAIN-CONTAINING PROTEIN"/>
    <property type="match status" value="1"/>
</dbReference>
<dbReference type="Gene3D" id="3.50.30.10">
    <property type="entry name" value="Phosphohistidine domain"/>
    <property type="match status" value="1"/>
</dbReference>
<dbReference type="GO" id="GO:0016301">
    <property type="term" value="F:kinase activity"/>
    <property type="evidence" value="ECO:0007669"/>
    <property type="project" value="InterPro"/>
</dbReference>
<proteinExistence type="inferred from homology"/>
<dbReference type="Gene3D" id="3.30.1490.20">
    <property type="entry name" value="ATP-grasp fold, A domain"/>
    <property type="match status" value="1"/>
</dbReference>
<evidence type="ECO:0008006" key="7">
    <source>
        <dbReference type="Google" id="ProtNLM"/>
    </source>
</evidence>
<dbReference type="Proteomes" id="UP001154078">
    <property type="component" value="Chromosome 11"/>
</dbReference>
<evidence type="ECO:0000313" key="5">
    <source>
        <dbReference type="EMBL" id="CAH0549548.1"/>
    </source>
</evidence>
<dbReference type="Pfam" id="PF01326">
    <property type="entry name" value="PPDK_N"/>
    <property type="match status" value="1"/>
</dbReference>
<evidence type="ECO:0000256" key="1">
    <source>
        <dbReference type="ARBA" id="ARBA00007837"/>
    </source>
</evidence>
<comment type="similarity">
    <text evidence="1">Belongs to the PEP-utilizing enzyme family.</text>
</comment>
<evidence type="ECO:0000259" key="4">
    <source>
        <dbReference type="Pfam" id="PF01326"/>
    </source>
</evidence>
<protein>
    <recommendedName>
        <fullName evidence="7">Phosphoenolpyruvate synthase</fullName>
    </recommendedName>
</protein>
<dbReference type="InterPro" id="IPR008279">
    <property type="entry name" value="PEP-util_enz_mobile_dom"/>
</dbReference>
<dbReference type="Gene3D" id="3.30.470.20">
    <property type="entry name" value="ATP-grasp fold, B domain"/>
    <property type="match status" value="1"/>
</dbReference>
<organism evidence="5 6">
    <name type="scientific">Brassicogethes aeneus</name>
    <name type="common">Rape pollen beetle</name>
    <name type="synonym">Meligethes aeneus</name>
    <dbReference type="NCBI Taxonomy" id="1431903"/>
    <lineage>
        <taxon>Eukaryota</taxon>
        <taxon>Metazoa</taxon>
        <taxon>Ecdysozoa</taxon>
        <taxon>Arthropoda</taxon>
        <taxon>Hexapoda</taxon>
        <taxon>Insecta</taxon>
        <taxon>Pterygota</taxon>
        <taxon>Neoptera</taxon>
        <taxon>Endopterygota</taxon>
        <taxon>Coleoptera</taxon>
        <taxon>Polyphaga</taxon>
        <taxon>Cucujiformia</taxon>
        <taxon>Nitidulidae</taxon>
        <taxon>Meligethinae</taxon>
        <taxon>Brassicogethes</taxon>
    </lineage>
</organism>
<evidence type="ECO:0000259" key="3">
    <source>
        <dbReference type="Pfam" id="PF00391"/>
    </source>
</evidence>